<dbReference type="EMBL" id="JARBHB010000013">
    <property type="protein sequence ID" value="KAJ8869724.1"/>
    <property type="molecule type" value="Genomic_DNA"/>
</dbReference>
<organism evidence="2 3">
    <name type="scientific">Dryococelus australis</name>
    <dbReference type="NCBI Taxonomy" id="614101"/>
    <lineage>
        <taxon>Eukaryota</taxon>
        <taxon>Metazoa</taxon>
        <taxon>Ecdysozoa</taxon>
        <taxon>Arthropoda</taxon>
        <taxon>Hexapoda</taxon>
        <taxon>Insecta</taxon>
        <taxon>Pterygota</taxon>
        <taxon>Neoptera</taxon>
        <taxon>Polyneoptera</taxon>
        <taxon>Phasmatodea</taxon>
        <taxon>Verophasmatodea</taxon>
        <taxon>Anareolatae</taxon>
        <taxon>Phasmatidae</taxon>
        <taxon>Eurycanthinae</taxon>
        <taxon>Dryococelus</taxon>
    </lineage>
</organism>
<evidence type="ECO:0000313" key="3">
    <source>
        <dbReference type="Proteomes" id="UP001159363"/>
    </source>
</evidence>
<accession>A0ABQ9GBD0</accession>
<proteinExistence type="predicted"/>
<feature type="region of interest" description="Disordered" evidence="1">
    <location>
        <begin position="465"/>
        <end position="497"/>
    </location>
</feature>
<keyword evidence="3" id="KW-1185">Reference proteome</keyword>
<feature type="compositionally biased region" description="Basic and acidic residues" evidence="1">
    <location>
        <begin position="480"/>
        <end position="490"/>
    </location>
</feature>
<dbReference type="Proteomes" id="UP001159363">
    <property type="component" value="Chromosome 12"/>
</dbReference>
<evidence type="ECO:0000313" key="2">
    <source>
        <dbReference type="EMBL" id="KAJ8869724.1"/>
    </source>
</evidence>
<gene>
    <name evidence="2" type="ORF">PR048_028719</name>
</gene>
<feature type="region of interest" description="Disordered" evidence="1">
    <location>
        <begin position="313"/>
        <end position="334"/>
    </location>
</feature>
<protein>
    <submittedName>
        <fullName evidence="2">Uncharacterized protein</fullName>
    </submittedName>
</protein>
<feature type="region of interest" description="Disordered" evidence="1">
    <location>
        <begin position="538"/>
        <end position="560"/>
    </location>
</feature>
<reference evidence="2 3" key="1">
    <citation type="submission" date="2023-02" db="EMBL/GenBank/DDBJ databases">
        <title>LHISI_Scaffold_Assembly.</title>
        <authorList>
            <person name="Stuart O.P."/>
            <person name="Cleave R."/>
            <person name="Magrath M.J.L."/>
            <person name="Mikheyev A.S."/>
        </authorList>
    </citation>
    <scope>NUCLEOTIDE SEQUENCE [LARGE SCALE GENOMIC DNA]</scope>
    <source>
        <strain evidence="2">Daus_M_001</strain>
        <tissue evidence="2">Leg muscle</tissue>
    </source>
</reference>
<name>A0ABQ9GBD0_9NEOP</name>
<comment type="caution">
    <text evidence="2">The sequence shown here is derived from an EMBL/GenBank/DDBJ whole genome shotgun (WGS) entry which is preliminary data.</text>
</comment>
<sequence length="727" mass="81271">MVIQLIANCRYISLLDSSPCPDELSSEVRTTRRIGFYSRARSLPDVGIVLDYSAGRRCLPPPTCNRGAAPYSPHFILIGSQDLDRCCQGQAPSPVTAVVITKARNTKDLPSWEMKLDPPVMPFYDRDRATSEGSFRFTTRAEARPGQYLLIHSSGPRSSCALGDRAAICPPPPGPVHEPSKGLYSLFTGATVAEQLARSPPTKANRVQSPAGSPDLRKWESCWTMSLVDGFSRGSPVSPVASFCSIFASFTHIGSQDLASHAFVETRKFRGFISEQARLDNPLCTQASVSCSLAVAPETRWYGIRSSETDLLTNSQCDNRAEHPPRRRHRGANLRSSDYKSATLPLRATRTTTAWQLLEHRDWLWKASKIGLPHRLWYQSSPYHEQPLSAWSLPRVNTIAQALARTCGGSRYGSADSTSSHTRAAVRLGVRNLSYKFYFYSKAPFTLPRKVVRYSAPTETATRRVSFRPPLVSPPPPEQTRYRDSHESARATRRRRASTQLTIWSDYSPANKANRVRFPAGSLPEFRKWESRLSMPLVGGFSQGSSPPPPPPHSGAAPYQPRLTLVGSRDLHINSRPNLSTLQDPPSRLIQIEQKSRPRAELCSINSKQRVVLPKGRWRSSAAKRLQEGTRAWGCGPCGPSAILNDITRGNIRVCMIFPQKFSRFPSYSRRPPWTCTSCSVIPEQRFPRHAAALYCLTIVSRKFRALAFQQTTQSYVWSTLLPYEHW</sequence>
<evidence type="ECO:0000256" key="1">
    <source>
        <dbReference type="SAM" id="MobiDB-lite"/>
    </source>
</evidence>